<dbReference type="KEGG" id="pgr:PGTG_10179"/>
<dbReference type="InParanoid" id="E3KJI4"/>
<organism evidence="1 2">
    <name type="scientific">Puccinia graminis f. sp. tritici (strain CRL 75-36-700-3 / race SCCL)</name>
    <name type="common">Black stem rust fungus</name>
    <dbReference type="NCBI Taxonomy" id="418459"/>
    <lineage>
        <taxon>Eukaryota</taxon>
        <taxon>Fungi</taxon>
        <taxon>Dikarya</taxon>
        <taxon>Basidiomycota</taxon>
        <taxon>Pucciniomycotina</taxon>
        <taxon>Pucciniomycetes</taxon>
        <taxon>Pucciniales</taxon>
        <taxon>Pucciniaceae</taxon>
        <taxon>Puccinia</taxon>
    </lineage>
</organism>
<dbReference type="STRING" id="418459.E3KJI4"/>
<name>E3KJI4_PUCGT</name>
<reference evidence="2" key="2">
    <citation type="journal article" date="2011" name="Proc. Natl. Acad. Sci. U.S.A.">
        <title>Obligate biotrophy features unraveled by the genomic analysis of rust fungi.</title>
        <authorList>
            <person name="Duplessis S."/>
            <person name="Cuomo C.A."/>
            <person name="Lin Y.-C."/>
            <person name="Aerts A."/>
            <person name="Tisserant E."/>
            <person name="Veneault-Fourrey C."/>
            <person name="Joly D.L."/>
            <person name="Hacquard S."/>
            <person name="Amselem J."/>
            <person name="Cantarel B.L."/>
            <person name="Chiu R."/>
            <person name="Coutinho P.M."/>
            <person name="Feau N."/>
            <person name="Field M."/>
            <person name="Frey P."/>
            <person name="Gelhaye E."/>
            <person name="Goldberg J."/>
            <person name="Grabherr M.G."/>
            <person name="Kodira C.D."/>
            <person name="Kohler A."/>
            <person name="Kuees U."/>
            <person name="Lindquist E.A."/>
            <person name="Lucas S.M."/>
            <person name="Mago R."/>
            <person name="Mauceli E."/>
            <person name="Morin E."/>
            <person name="Murat C."/>
            <person name="Pangilinan J.L."/>
            <person name="Park R."/>
            <person name="Pearson M."/>
            <person name="Quesneville H."/>
            <person name="Rouhier N."/>
            <person name="Sakthikumar S."/>
            <person name="Salamov A.A."/>
            <person name="Schmutz J."/>
            <person name="Selles B."/>
            <person name="Shapiro H."/>
            <person name="Tanguay P."/>
            <person name="Tuskan G.A."/>
            <person name="Henrissat B."/>
            <person name="Van de Peer Y."/>
            <person name="Rouze P."/>
            <person name="Ellis J.G."/>
            <person name="Dodds P.N."/>
            <person name="Schein J.E."/>
            <person name="Zhong S."/>
            <person name="Hamelin R.C."/>
            <person name="Grigoriev I.V."/>
            <person name="Szabo L.J."/>
            <person name="Martin F."/>
        </authorList>
    </citation>
    <scope>NUCLEOTIDE SEQUENCE [LARGE SCALE GENOMIC DNA]</scope>
    <source>
        <strain evidence="2">CRL 75-36-700-3 / race SCCL</strain>
    </source>
</reference>
<evidence type="ECO:0000313" key="2">
    <source>
        <dbReference type="Proteomes" id="UP000008783"/>
    </source>
</evidence>
<dbReference type="EMBL" id="DS178290">
    <property type="protein sequence ID" value="EFP84459.2"/>
    <property type="molecule type" value="Genomic_DNA"/>
</dbReference>
<accession>E3KJI4</accession>
<dbReference type="PANTHER" id="PTHR35152:SF1">
    <property type="entry name" value="DOMAIN SIGNALLING PROTEIN, PUTATIVE (AFU_ORTHOLOGUE AFUA_5G11310)-RELATED"/>
    <property type="match status" value="1"/>
</dbReference>
<dbReference type="RefSeq" id="XP_003328878.2">
    <property type="nucleotide sequence ID" value="XM_003328830.2"/>
</dbReference>
<dbReference type="HOGENOM" id="CLU_816704_0_0_1"/>
<sequence length="340" mass="36874">MGEVKTDFPLKGIIEELNLIQPTFQWLYSLSWDWTFLAGPQAPWVSPSAGTCGVHEPFGLARAPTRGYSRSSGYNRRYPPIRDPGLEIPAGTPVCGGVEANWPPLPLPQRKPEIPAGISKAACGPYLTYPPVFGLLKSCPGALNRWCTRRVYPEIPGTGSSASLTSFFPPTTASSAPQTFRSRKEPVSSYTLLRNAAQLALFKDHCLETTQSLANQIGLSVSDMGVFFDNILRTGTQSVPVSGKKAACKVLADEESLVYSVAVRTPCQQGVMLFLVSVDKEKSEGLLSQLKLYAKSGTKPCIHSGGIYIGFFAVQPLISPEGHQIPVYRLPNVEGITKEL</sequence>
<gene>
    <name evidence="1" type="ORF">PGTG_10179</name>
</gene>
<dbReference type="GeneID" id="10545969"/>
<dbReference type="OrthoDB" id="10292161at2759"/>
<evidence type="ECO:0000313" key="1">
    <source>
        <dbReference type="EMBL" id="EFP84459.2"/>
    </source>
</evidence>
<protein>
    <submittedName>
        <fullName evidence="1">Uncharacterized protein</fullName>
    </submittedName>
</protein>
<dbReference type="VEuPathDB" id="FungiDB:PGTG_10179"/>
<dbReference type="PANTHER" id="PTHR35152">
    <property type="entry name" value="DOMAIN SIGNALLING PROTEIN, PUTATIVE (AFU_ORTHOLOGUE AFUA_5G11310)-RELATED"/>
    <property type="match status" value="1"/>
</dbReference>
<dbReference type="AlphaFoldDB" id="E3KJI4"/>
<proteinExistence type="predicted"/>
<keyword evidence="2" id="KW-1185">Reference proteome</keyword>
<reference key="1">
    <citation type="submission" date="2007-01" db="EMBL/GenBank/DDBJ databases">
        <title>The Genome Sequence of Puccinia graminis f. sp. tritici Strain CRL 75-36-700-3.</title>
        <authorList>
            <consortium name="The Broad Institute Genome Sequencing Platform"/>
            <person name="Birren B."/>
            <person name="Lander E."/>
            <person name="Galagan J."/>
            <person name="Nusbaum C."/>
            <person name="Devon K."/>
            <person name="Cuomo C."/>
            <person name="Jaffe D."/>
            <person name="Butler J."/>
            <person name="Alvarez P."/>
            <person name="Gnerre S."/>
            <person name="Grabherr M."/>
            <person name="Mauceli E."/>
            <person name="Brockman W."/>
            <person name="Young S."/>
            <person name="LaButti K."/>
            <person name="Sykes S."/>
            <person name="DeCaprio D."/>
            <person name="Crawford M."/>
            <person name="Koehrsen M."/>
            <person name="Engels R."/>
            <person name="Montgomery P."/>
            <person name="Pearson M."/>
            <person name="Howarth C."/>
            <person name="Larson L."/>
            <person name="White J."/>
            <person name="Zeng Q."/>
            <person name="Kodira C."/>
            <person name="Yandava C."/>
            <person name="Alvarado L."/>
            <person name="O'Leary S."/>
            <person name="Szabo L."/>
            <person name="Dean R."/>
            <person name="Schein J."/>
        </authorList>
    </citation>
    <scope>NUCLEOTIDE SEQUENCE</scope>
    <source>
        <strain>CRL 75-36-700-3</strain>
    </source>
</reference>
<dbReference type="Proteomes" id="UP000008783">
    <property type="component" value="Unassembled WGS sequence"/>
</dbReference>